<evidence type="ECO:0000313" key="3">
    <source>
        <dbReference type="Proteomes" id="UP000295281"/>
    </source>
</evidence>
<organism evidence="2 3">
    <name type="scientific">Actinorugispora endophytica</name>
    <dbReference type="NCBI Taxonomy" id="1605990"/>
    <lineage>
        <taxon>Bacteria</taxon>
        <taxon>Bacillati</taxon>
        <taxon>Actinomycetota</taxon>
        <taxon>Actinomycetes</taxon>
        <taxon>Streptosporangiales</taxon>
        <taxon>Nocardiopsidaceae</taxon>
        <taxon>Actinorugispora</taxon>
    </lineage>
</organism>
<dbReference type="InterPro" id="IPR032710">
    <property type="entry name" value="NTF2-like_dom_sf"/>
</dbReference>
<dbReference type="Gene3D" id="3.10.450.50">
    <property type="match status" value="1"/>
</dbReference>
<dbReference type="Pfam" id="PF12680">
    <property type="entry name" value="SnoaL_2"/>
    <property type="match status" value="1"/>
</dbReference>
<dbReference type="EMBL" id="SNYN01000023">
    <property type="protein sequence ID" value="TDQ46907.1"/>
    <property type="molecule type" value="Genomic_DNA"/>
</dbReference>
<keyword evidence="3" id="KW-1185">Reference proteome</keyword>
<evidence type="ECO:0000313" key="2">
    <source>
        <dbReference type="EMBL" id="TDQ46907.1"/>
    </source>
</evidence>
<accession>A0A4V3D788</accession>
<proteinExistence type="predicted"/>
<gene>
    <name evidence="2" type="ORF">EV190_12363</name>
</gene>
<sequence>MNESALPAHRDPAEAARELFRRHTAALAARDLDRVVANYEEDAVIVRFDTVARGRAEIRAFFDRYLALDPEPRAAVAVNVTEDVVTYHVRLRLDGEPVDGFGTLVLRNGRFWRQTAAFVPAVIAGSGDSRRGPAH</sequence>
<dbReference type="RefSeq" id="WP_133743077.1">
    <property type="nucleotide sequence ID" value="NZ_SNYN01000023.1"/>
</dbReference>
<reference evidence="2 3" key="1">
    <citation type="submission" date="2019-03" db="EMBL/GenBank/DDBJ databases">
        <title>Genomic Encyclopedia of Type Strains, Phase IV (KMG-IV): sequencing the most valuable type-strain genomes for metagenomic binning, comparative biology and taxonomic classification.</title>
        <authorList>
            <person name="Goeker M."/>
        </authorList>
    </citation>
    <scope>NUCLEOTIDE SEQUENCE [LARGE SCALE GENOMIC DNA]</scope>
    <source>
        <strain evidence="2 3">DSM 46770</strain>
    </source>
</reference>
<protein>
    <submittedName>
        <fullName evidence="2">SnoaL-like protein</fullName>
    </submittedName>
</protein>
<comment type="caution">
    <text evidence="2">The sequence shown here is derived from an EMBL/GenBank/DDBJ whole genome shotgun (WGS) entry which is preliminary data.</text>
</comment>
<name>A0A4V3D788_9ACTN</name>
<dbReference type="OrthoDB" id="3542646at2"/>
<feature type="domain" description="SnoaL-like" evidence="1">
    <location>
        <begin position="21"/>
        <end position="113"/>
    </location>
</feature>
<dbReference type="SUPFAM" id="SSF54427">
    <property type="entry name" value="NTF2-like"/>
    <property type="match status" value="1"/>
</dbReference>
<dbReference type="Proteomes" id="UP000295281">
    <property type="component" value="Unassembled WGS sequence"/>
</dbReference>
<dbReference type="InterPro" id="IPR037401">
    <property type="entry name" value="SnoaL-like"/>
</dbReference>
<dbReference type="AlphaFoldDB" id="A0A4V3D788"/>
<evidence type="ECO:0000259" key="1">
    <source>
        <dbReference type="Pfam" id="PF12680"/>
    </source>
</evidence>